<feature type="region of interest" description="Disordered" evidence="1">
    <location>
        <begin position="389"/>
        <end position="446"/>
    </location>
</feature>
<evidence type="ECO:0000313" key="4">
    <source>
        <dbReference type="Proteomes" id="UP001216150"/>
    </source>
</evidence>
<evidence type="ECO:0000259" key="2">
    <source>
        <dbReference type="Pfam" id="PF22749"/>
    </source>
</evidence>
<organism evidence="3 4">
    <name type="scientific">Penicillium hetheringtonii</name>
    <dbReference type="NCBI Taxonomy" id="911720"/>
    <lineage>
        <taxon>Eukaryota</taxon>
        <taxon>Fungi</taxon>
        <taxon>Dikarya</taxon>
        <taxon>Ascomycota</taxon>
        <taxon>Pezizomycotina</taxon>
        <taxon>Eurotiomycetes</taxon>
        <taxon>Eurotiomycetidae</taxon>
        <taxon>Eurotiales</taxon>
        <taxon>Aspergillaceae</taxon>
        <taxon>Penicillium</taxon>
    </lineage>
</organism>
<dbReference type="Proteomes" id="UP001216150">
    <property type="component" value="Unassembled WGS sequence"/>
</dbReference>
<proteinExistence type="predicted"/>
<dbReference type="PANTHER" id="PTHR21357">
    <property type="entry name" value="FAM172 FAMILY PROTEIN HOMOLOG CG10038"/>
    <property type="match status" value="1"/>
</dbReference>
<name>A0AAD6DSC9_9EURO</name>
<protein>
    <recommendedName>
        <fullName evidence="2">Arb2 domain-containing protein</fullName>
    </recommendedName>
</protein>
<dbReference type="EMBL" id="JAQJAC010000003">
    <property type="protein sequence ID" value="KAJ5590937.1"/>
    <property type="molecule type" value="Genomic_DNA"/>
</dbReference>
<dbReference type="GO" id="GO:0031048">
    <property type="term" value="P:regulatory ncRNA-mediated heterochromatin formation"/>
    <property type="evidence" value="ECO:0007669"/>
    <property type="project" value="TreeGrafter"/>
</dbReference>
<dbReference type="Pfam" id="PF22749">
    <property type="entry name" value="Arb2"/>
    <property type="match status" value="1"/>
</dbReference>
<dbReference type="PANTHER" id="PTHR21357:SF4">
    <property type="entry name" value="FAM172 FAMILY PROTEIN HOMOLOG CG10038"/>
    <property type="match status" value="1"/>
</dbReference>
<feature type="domain" description="Arb2" evidence="2">
    <location>
        <begin position="15"/>
        <end position="318"/>
    </location>
</feature>
<dbReference type="InterPro" id="IPR053858">
    <property type="entry name" value="Arb2_dom"/>
</dbReference>
<dbReference type="InterPro" id="IPR048263">
    <property type="entry name" value="Arb2"/>
</dbReference>
<dbReference type="AlphaFoldDB" id="A0AAD6DSC9"/>
<dbReference type="GO" id="GO:0035197">
    <property type="term" value="F:siRNA binding"/>
    <property type="evidence" value="ECO:0007669"/>
    <property type="project" value="TreeGrafter"/>
</dbReference>
<gene>
    <name evidence="3" type="ORF">N7450_004909</name>
</gene>
<comment type="caution">
    <text evidence="3">The sequence shown here is derived from an EMBL/GenBank/DDBJ whole genome shotgun (WGS) entry which is preliminary data.</text>
</comment>
<dbReference type="GO" id="GO:0005634">
    <property type="term" value="C:nucleus"/>
    <property type="evidence" value="ECO:0007669"/>
    <property type="project" value="TreeGrafter"/>
</dbReference>
<feature type="compositionally biased region" description="Polar residues" evidence="1">
    <location>
        <begin position="431"/>
        <end position="446"/>
    </location>
</feature>
<feature type="compositionally biased region" description="Basic and acidic residues" evidence="1">
    <location>
        <begin position="403"/>
        <end position="416"/>
    </location>
</feature>
<sequence length="446" mass="50406">MFVYRNKDLPKDPYYPSDFRKLGYFINDNDQIRKISDPEATFQYRINRNDRFNVKQREALNDCIRKVIIDRLRDAGMEAMRLPLREKADGKIIQSHPDEAHVPIMVSDNFGTTSRIIVMFGEPIQDFGVWAYRIISNEQINKGCAVDFARAILGEKDNRTDNALVLANTGQLLWNCASARAVTSVTWASLPRPAGNWGPPAMSWRTKIPGNEGWREHIQHIFNKVLRPCLHEKTRIDIIGISEGGLGAIEYLEANSTVSSMLINSPRESWRPYISGICLGDPLQSTTNDVDMSTLTDPKSFTAFLSARCRGYVLSSDELGTRHSDYRIYGCNCYSSGEDCYTECILSRAWREMLHWLDKLSGDPAYEEQTVIIGKDLDEKTQEDLEKLNVSDGEDHECSAIPEDTHGKEKDCEDANKAAAGMSIEEPPVTTAKSQNSLEQITEQCE</sequence>
<reference evidence="3 4" key="1">
    <citation type="journal article" date="2023" name="IMA Fungus">
        <title>Comparative genomic study of the Penicillium genus elucidates a diverse pangenome and 15 lateral gene transfer events.</title>
        <authorList>
            <person name="Petersen C."/>
            <person name="Sorensen T."/>
            <person name="Nielsen M.R."/>
            <person name="Sondergaard T.E."/>
            <person name="Sorensen J.L."/>
            <person name="Fitzpatrick D.A."/>
            <person name="Frisvad J.C."/>
            <person name="Nielsen K.L."/>
        </authorList>
    </citation>
    <scope>NUCLEOTIDE SEQUENCE [LARGE SCALE GENOMIC DNA]</scope>
    <source>
        <strain evidence="3 4">IBT 29057</strain>
    </source>
</reference>
<evidence type="ECO:0000313" key="3">
    <source>
        <dbReference type="EMBL" id="KAJ5590937.1"/>
    </source>
</evidence>
<keyword evidence="4" id="KW-1185">Reference proteome</keyword>
<accession>A0AAD6DSC9</accession>
<evidence type="ECO:0000256" key="1">
    <source>
        <dbReference type="SAM" id="MobiDB-lite"/>
    </source>
</evidence>